<feature type="region of interest" description="Disordered" evidence="8">
    <location>
        <begin position="292"/>
        <end position="315"/>
    </location>
</feature>
<evidence type="ECO:0000259" key="9">
    <source>
        <dbReference type="Pfam" id="PF01261"/>
    </source>
</evidence>
<dbReference type="Gene3D" id="3.20.20.150">
    <property type="entry name" value="Divalent-metal-dependent TIM barrel enzymes"/>
    <property type="match status" value="1"/>
</dbReference>
<dbReference type="CDD" id="cd00019">
    <property type="entry name" value="AP2Ec"/>
    <property type="match status" value="1"/>
</dbReference>
<feature type="binding site" evidence="7">
    <location>
        <position position="179"/>
    </location>
    <ligand>
        <name>Zn(2+)</name>
        <dbReference type="ChEBI" id="CHEBI:29105"/>
        <label>3</label>
    </ligand>
</feature>
<feature type="binding site" evidence="7">
    <location>
        <position position="256"/>
    </location>
    <ligand>
        <name>Zn(2+)</name>
        <dbReference type="ChEBI" id="CHEBI:29105"/>
        <label>2</label>
    </ligand>
</feature>
<accession>A0ABT6ZIR5</accession>
<evidence type="ECO:0000313" key="10">
    <source>
        <dbReference type="EMBL" id="MDJ1128941.1"/>
    </source>
</evidence>
<keyword evidence="4 7" id="KW-0378">Hydrolase</keyword>
<keyword evidence="7" id="KW-0540">Nuclease</keyword>
<feature type="binding site" evidence="7">
    <location>
        <position position="67"/>
    </location>
    <ligand>
        <name>Zn(2+)</name>
        <dbReference type="ChEBI" id="CHEBI:29105"/>
        <label>1</label>
    </ligand>
</feature>
<evidence type="ECO:0000256" key="3">
    <source>
        <dbReference type="ARBA" id="ARBA00022763"/>
    </source>
</evidence>
<comment type="catalytic activity">
    <reaction evidence="7">
        <text>Endonucleolytic cleavage to 5'-phosphooligonucleotide end-products.</text>
        <dbReference type="EC" id="3.1.21.2"/>
    </reaction>
</comment>
<dbReference type="InterPro" id="IPR001719">
    <property type="entry name" value="AP_endonuc_2"/>
</dbReference>
<evidence type="ECO:0000256" key="1">
    <source>
        <dbReference type="ARBA" id="ARBA00005340"/>
    </source>
</evidence>
<keyword evidence="5 7" id="KW-0862">Zinc</keyword>
<evidence type="ECO:0000256" key="5">
    <source>
        <dbReference type="ARBA" id="ARBA00022833"/>
    </source>
</evidence>
<dbReference type="Pfam" id="PF01261">
    <property type="entry name" value="AP_endonuc_2"/>
    <property type="match status" value="1"/>
</dbReference>
<keyword evidence="6 7" id="KW-0234">DNA repair</keyword>
<feature type="binding site" evidence="7">
    <location>
        <position position="211"/>
    </location>
    <ligand>
        <name>Zn(2+)</name>
        <dbReference type="ChEBI" id="CHEBI:29105"/>
        <label>2</label>
    </ligand>
</feature>
<comment type="similarity">
    <text evidence="1 7">Belongs to the AP endonuclease 2 family.</text>
</comment>
<dbReference type="InterPro" id="IPR013022">
    <property type="entry name" value="Xyl_isomerase-like_TIM-brl"/>
</dbReference>
<keyword evidence="11" id="KW-1185">Reference proteome</keyword>
<dbReference type="EMBL" id="JASJEX010000001">
    <property type="protein sequence ID" value="MDJ1128941.1"/>
    <property type="molecule type" value="Genomic_DNA"/>
</dbReference>
<dbReference type="Proteomes" id="UP001431693">
    <property type="component" value="Unassembled WGS sequence"/>
</dbReference>
<dbReference type="PANTHER" id="PTHR21445:SF0">
    <property type="entry name" value="APURINIC-APYRIMIDINIC ENDONUCLEASE"/>
    <property type="match status" value="1"/>
</dbReference>
<evidence type="ECO:0000256" key="4">
    <source>
        <dbReference type="ARBA" id="ARBA00022801"/>
    </source>
</evidence>
<dbReference type="InterPro" id="IPR018246">
    <property type="entry name" value="AP_endonuc_F2_Zn_BS"/>
</dbReference>
<dbReference type="PANTHER" id="PTHR21445">
    <property type="entry name" value="ENDONUCLEASE IV ENDODEOXYRIBONUCLEASE IV"/>
    <property type="match status" value="1"/>
</dbReference>
<comment type="cofactor">
    <cofactor evidence="7">
        <name>Zn(2+)</name>
        <dbReference type="ChEBI" id="CHEBI:29105"/>
    </cofactor>
    <text evidence="7">Binds 3 Zn(2+) ions.</text>
</comment>
<proteinExistence type="inferred from homology"/>
<feature type="binding site" evidence="7">
    <location>
        <position position="142"/>
    </location>
    <ligand>
        <name>Zn(2+)</name>
        <dbReference type="ChEBI" id="CHEBI:29105"/>
        <label>2</label>
    </ligand>
</feature>
<evidence type="ECO:0000256" key="2">
    <source>
        <dbReference type="ARBA" id="ARBA00022723"/>
    </source>
</evidence>
<keyword evidence="3 7" id="KW-0227">DNA damage</keyword>
<name>A0ABT6ZIR5_9ACTN</name>
<gene>
    <name evidence="7" type="primary">nfo</name>
    <name evidence="10" type="ORF">QJ043_02435</name>
</gene>
<feature type="binding site" evidence="7">
    <location>
        <position position="226"/>
    </location>
    <ligand>
        <name>Zn(2+)</name>
        <dbReference type="ChEBI" id="CHEBI:29105"/>
        <label>3</label>
    </ligand>
</feature>
<evidence type="ECO:0000256" key="7">
    <source>
        <dbReference type="HAMAP-Rule" id="MF_00152"/>
    </source>
</evidence>
<dbReference type="RefSeq" id="WP_283712576.1">
    <property type="nucleotide sequence ID" value="NZ_JASJEW010000001.1"/>
</dbReference>
<evidence type="ECO:0000313" key="11">
    <source>
        <dbReference type="Proteomes" id="UP001431693"/>
    </source>
</evidence>
<dbReference type="EC" id="3.1.21.2" evidence="7"/>
<feature type="binding site" evidence="7">
    <location>
        <position position="142"/>
    </location>
    <ligand>
        <name>Zn(2+)</name>
        <dbReference type="ChEBI" id="CHEBI:29105"/>
        <label>1</label>
    </ligand>
</feature>
<evidence type="ECO:0000256" key="8">
    <source>
        <dbReference type="SAM" id="MobiDB-lite"/>
    </source>
</evidence>
<dbReference type="NCBIfam" id="TIGR00587">
    <property type="entry name" value="nfo"/>
    <property type="match status" value="1"/>
</dbReference>
<dbReference type="PROSITE" id="PS00731">
    <property type="entry name" value="AP_NUCLEASE_F2_3"/>
    <property type="match status" value="1"/>
</dbReference>
<dbReference type="HAMAP" id="MF_00152">
    <property type="entry name" value="Nfo"/>
    <property type="match status" value="1"/>
</dbReference>
<sequence length="315" mass="34180">MPYFGSHLSSTGGYTAMGETSLEMGEDTFAFFPRPPRGGRMRKLDPEDMNGLVDLLAEHHFGPLVAHAPYVYNLSSNKEENVRRTRDNLLGDIERLDLIPGCLYNIHPGAHVGQGVEAGVQLIADGLNEVLRPDQSTVVLLETMAGKGTELGARFEELAMVVERVELDQLLGVCLDSCHVSDGGYDVAADLDAVLDEFDATVGLERLRAIHLNDSKNPCGSHKDRHERIGAGSLALATFQAFVTNPRLQHLPMILETPNEREGYVFEVSLLRSLSAGMPLDEAQALLDEHEAKLAEEQAGREAGGAAGAPERDGE</sequence>
<keyword evidence="7" id="KW-0255">Endonuclease</keyword>
<dbReference type="GO" id="GO:0008833">
    <property type="term" value="F:deoxyribonuclease IV (phage-T4-induced) activity"/>
    <property type="evidence" value="ECO:0007669"/>
    <property type="project" value="UniProtKB-EC"/>
</dbReference>
<dbReference type="SUPFAM" id="SSF51658">
    <property type="entry name" value="Xylose isomerase-like"/>
    <property type="match status" value="1"/>
</dbReference>
<protein>
    <recommendedName>
        <fullName evidence="7">Probable endonuclease 4</fullName>
        <ecNumber evidence="7">3.1.21.2</ecNumber>
    </recommendedName>
    <alternativeName>
        <fullName evidence="7">Endodeoxyribonuclease IV</fullName>
    </alternativeName>
    <alternativeName>
        <fullName evidence="7">Endonuclease IV</fullName>
    </alternativeName>
</protein>
<keyword evidence="2 7" id="KW-0479">Metal-binding</keyword>
<dbReference type="SMART" id="SM00518">
    <property type="entry name" value="AP2Ec"/>
    <property type="match status" value="1"/>
</dbReference>
<organism evidence="10 11">
    <name type="scientific">Kribbibacterium absianum</name>
    <dbReference type="NCBI Taxonomy" id="3044210"/>
    <lineage>
        <taxon>Bacteria</taxon>
        <taxon>Bacillati</taxon>
        <taxon>Actinomycetota</taxon>
        <taxon>Coriobacteriia</taxon>
        <taxon>Coriobacteriales</taxon>
        <taxon>Kribbibacteriaceae</taxon>
        <taxon>Kribbibacterium</taxon>
    </lineage>
</organism>
<comment type="function">
    <text evidence="7">Endonuclease IV plays a role in DNA repair. It cleaves phosphodiester bonds at apurinic or apyrimidinic (AP) sites, generating a 3'-hydroxyl group and a 5'-terminal sugar phosphate.</text>
</comment>
<comment type="caution">
    <text evidence="10">The sequence shown here is derived from an EMBL/GenBank/DDBJ whole genome shotgun (WGS) entry which is preliminary data.</text>
</comment>
<dbReference type="InterPro" id="IPR036237">
    <property type="entry name" value="Xyl_isomerase-like_sf"/>
</dbReference>
<feature type="binding site" evidence="7">
    <location>
        <position position="224"/>
    </location>
    <ligand>
        <name>Zn(2+)</name>
        <dbReference type="ChEBI" id="CHEBI:29105"/>
        <label>3</label>
    </ligand>
</feature>
<reference evidence="10" key="1">
    <citation type="submission" date="2023-05" db="EMBL/GenBank/DDBJ databases">
        <title>[olsenella] sp. nov., isolated from a pig farm feces dump.</title>
        <authorList>
            <person name="Chang Y.-H."/>
        </authorList>
    </citation>
    <scope>NUCLEOTIDE SEQUENCE</scope>
    <source>
        <strain evidence="10">YH-ols2217</strain>
    </source>
</reference>
<evidence type="ECO:0000256" key="6">
    <source>
        <dbReference type="ARBA" id="ARBA00023204"/>
    </source>
</evidence>
<feature type="domain" description="Xylose isomerase-like TIM barrel" evidence="9">
    <location>
        <begin position="23"/>
        <end position="273"/>
    </location>
</feature>
<dbReference type="PROSITE" id="PS51432">
    <property type="entry name" value="AP_NUCLEASE_F2_4"/>
    <property type="match status" value="1"/>
</dbReference>
<feature type="binding site" evidence="7">
    <location>
        <position position="176"/>
    </location>
    <ligand>
        <name>Zn(2+)</name>
        <dbReference type="ChEBI" id="CHEBI:29105"/>
        <label>2</label>
    </ligand>
</feature>
<feature type="binding site" evidence="7">
    <location>
        <position position="107"/>
    </location>
    <ligand>
        <name>Zn(2+)</name>
        <dbReference type="ChEBI" id="CHEBI:29105"/>
        <label>1</label>
    </ligand>
</feature>